<name>A0A4U5R3A7_POPAL</name>
<dbReference type="EMBL" id="RCHU01000058">
    <property type="protein sequence ID" value="TKS16587.1"/>
    <property type="molecule type" value="Genomic_DNA"/>
</dbReference>
<gene>
    <name evidence="1" type="ORF">D5086_0000022350</name>
</gene>
<accession>A0A4U5R3A7</accession>
<sequence length="106" mass="11685">MAKNKGNATSIVARRQDVVHAPIAVPDDHDPDGDGFVVLALKVDHDEAWVRDCFVDFDDAILEEDRLDFNFSDEKCVDSPKSPTLPPTKNVSSPLPLEVECLTLPL</sequence>
<proteinExistence type="predicted"/>
<comment type="caution">
    <text evidence="1">The sequence shown here is derived from an EMBL/GenBank/DDBJ whole genome shotgun (WGS) entry which is preliminary data.</text>
</comment>
<reference evidence="1" key="1">
    <citation type="submission" date="2018-10" db="EMBL/GenBank/DDBJ databases">
        <title>Population genomic analysis revealed the cold adaptation of white poplar.</title>
        <authorList>
            <person name="Liu Y.-J."/>
        </authorList>
    </citation>
    <scope>NUCLEOTIDE SEQUENCE [LARGE SCALE GENOMIC DNA]</scope>
    <source>
        <strain evidence="1">PAL-ZL1</strain>
    </source>
</reference>
<evidence type="ECO:0000313" key="1">
    <source>
        <dbReference type="EMBL" id="TKS16587.1"/>
    </source>
</evidence>
<protein>
    <submittedName>
        <fullName evidence="1">Uncharacterized protein</fullName>
    </submittedName>
</protein>
<dbReference type="AlphaFoldDB" id="A0A4U5R3A7"/>
<organism evidence="1">
    <name type="scientific">Populus alba</name>
    <name type="common">White poplar</name>
    <dbReference type="NCBI Taxonomy" id="43335"/>
    <lineage>
        <taxon>Eukaryota</taxon>
        <taxon>Viridiplantae</taxon>
        <taxon>Streptophyta</taxon>
        <taxon>Embryophyta</taxon>
        <taxon>Tracheophyta</taxon>
        <taxon>Spermatophyta</taxon>
        <taxon>Magnoliopsida</taxon>
        <taxon>eudicotyledons</taxon>
        <taxon>Gunneridae</taxon>
        <taxon>Pentapetalae</taxon>
        <taxon>rosids</taxon>
        <taxon>fabids</taxon>
        <taxon>Malpighiales</taxon>
        <taxon>Salicaceae</taxon>
        <taxon>Saliceae</taxon>
        <taxon>Populus</taxon>
    </lineage>
</organism>